<dbReference type="GO" id="GO:0003723">
    <property type="term" value="F:RNA binding"/>
    <property type="evidence" value="ECO:0007669"/>
    <property type="project" value="UniProtKB-UniRule"/>
</dbReference>
<accession>A0A5J6MR44</accession>
<comment type="similarity">
    <text evidence="1 6">Belongs to the class I-like SAM-binding methyltransferase superfamily. RsmB/NOP family.</text>
</comment>
<keyword evidence="3 6" id="KW-0808">Transferase</keyword>
<evidence type="ECO:0000256" key="4">
    <source>
        <dbReference type="ARBA" id="ARBA00022691"/>
    </source>
</evidence>
<feature type="binding site" evidence="6">
    <location>
        <begin position="274"/>
        <end position="280"/>
    </location>
    <ligand>
        <name>S-adenosyl-L-methionine</name>
        <dbReference type="ChEBI" id="CHEBI:59789"/>
    </ligand>
</feature>
<dbReference type="Proteomes" id="UP000326202">
    <property type="component" value="Chromosome"/>
</dbReference>
<proteinExistence type="inferred from homology"/>
<keyword evidence="4 6" id="KW-0949">S-adenosyl-L-methionine</keyword>
<evidence type="ECO:0000313" key="9">
    <source>
        <dbReference type="EMBL" id="QEX19988.1"/>
    </source>
</evidence>
<dbReference type="CDD" id="cd02440">
    <property type="entry name" value="AdoMet_MTases"/>
    <property type="match status" value="1"/>
</dbReference>
<dbReference type="GO" id="GO:0006355">
    <property type="term" value="P:regulation of DNA-templated transcription"/>
    <property type="evidence" value="ECO:0007669"/>
    <property type="project" value="InterPro"/>
</dbReference>
<dbReference type="PROSITE" id="PS51686">
    <property type="entry name" value="SAM_MT_RSMB_NOP"/>
    <property type="match status" value="1"/>
</dbReference>
<dbReference type="PANTHER" id="PTHR22807:SF61">
    <property type="entry name" value="NOL1_NOP2_SUN FAMILY PROTEIN _ ANTITERMINATION NUSB DOMAIN-CONTAINING PROTEIN"/>
    <property type="match status" value="1"/>
</dbReference>
<evidence type="ECO:0000256" key="3">
    <source>
        <dbReference type="ARBA" id="ARBA00022679"/>
    </source>
</evidence>
<dbReference type="InterPro" id="IPR023267">
    <property type="entry name" value="RCMT"/>
</dbReference>
<feature type="binding site" evidence="6">
    <location>
        <position position="337"/>
    </location>
    <ligand>
        <name>S-adenosyl-L-methionine</name>
        <dbReference type="ChEBI" id="CHEBI:59789"/>
    </ligand>
</feature>
<dbReference type="GO" id="GO:0001510">
    <property type="term" value="P:RNA methylation"/>
    <property type="evidence" value="ECO:0007669"/>
    <property type="project" value="InterPro"/>
</dbReference>
<dbReference type="SUPFAM" id="SSF53335">
    <property type="entry name" value="S-adenosyl-L-methionine-dependent methyltransferases"/>
    <property type="match status" value="1"/>
</dbReference>
<feature type="compositionally biased region" description="Low complexity" evidence="7">
    <location>
        <begin position="15"/>
        <end position="26"/>
    </location>
</feature>
<feature type="domain" description="SAM-dependent MTase RsmB/NOP-type" evidence="8">
    <location>
        <begin position="180"/>
        <end position="463"/>
    </location>
</feature>
<keyword evidence="10" id="KW-1185">Reference proteome</keyword>
<dbReference type="EMBL" id="CP042906">
    <property type="protein sequence ID" value="QEX19988.1"/>
    <property type="molecule type" value="Genomic_DNA"/>
</dbReference>
<feature type="compositionally biased region" description="Basic and acidic residues" evidence="7">
    <location>
        <begin position="1"/>
        <end position="13"/>
    </location>
</feature>
<sequence length="463" mass="49824">MPRDPHIDKERPAAKPRAAAARGSAAQVRGPNLSARRVALDLLHSVLRRHRPFDESLAAHSTWPGLSPRDRAFVRLLVATTLRRLGQIDAILAQCLDKPLTPKASAAEGALRLGVCQLLFLETPAHAAVTETIDALPRAAGAYRGLVNAVLRRVAQEGPALLETAPEIPTNLPDWLWQGWNAAYGEETARAVAVQHLREPPLDLTVKHPAEQSLWAERLGARLLPNGSLRLQDAGVVENLPGFAEGAWWVQDAAAALPARLLRGIAGMKVLDLCAAPGGKTLQLAAAGAQVTAIDRSADRLARVSQNLARTGLTATCIAVDAFNWRPPEPVDAVLLDAPCSATGTIRRHPDLPWIKRPAELAELPLLQRRLLNAAIQMTRPGGVIVYAVCSLEPAEGEDLIARAIEEAAPIERIRIGEGADELAELGAPPESITRAGALRTLPCHWSDQGGMDGFYAVRLRRR</sequence>
<feature type="region of interest" description="Disordered" evidence="7">
    <location>
        <begin position="1"/>
        <end position="26"/>
    </location>
</feature>
<reference evidence="9 10" key="1">
    <citation type="submission" date="2019-08" db="EMBL/GenBank/DDBJ databases">
        <title>Hyperibacter terrae gen. nov., sp. nov. and Hyperibacter viscosus sp. nov., two new members in the family Rhodospirillaceae isolated from the rhizosphere of Hypericum perforatum.</title>
        <authorList>
            <person name="Noviana Z."/>
        </authorList>
    </citation>
    <scope>NUCLEOTIDE SEQUENCE [LARGE SCALE GENOMIC DNA]</scope>
    <source>
        <strain evidence="9 10">R5913</strain>
    </source>
</reference>
<dbReference type="GO" id="GO:0008173">
    <property type="term" value="F:RNA methyltransferase activity"/>
    <property type="evidence" value="ECO:0007669"/>
    <property type="project" value="InterPro"/>
</dbReference>
<evidence type="ECO:0000256" key="1">
    <source>
        <dbReference type="ARBA" id="ARBA00007494"/>
    </source>
</evidence>
<evidence type="ECO:0000256" key="5">
    <source>
        <dbReference type="ARBA" id="ARBA00022884"/>
    </source>
</evidence>
<feature type="active site" description="Nucleophile" evidence="6">
    <location>
        <position position="390"/>
    </location>
</feature>
<dbReference type="OrthoDB" id="9810297at2"/>
<evidence type="ECO:0000259" key="8">
    <source>
        <dbReference type="PROSITE" id="PS51686"/>
    </source>
</evidence>
<dbReference type="Pfam" id="PF01029">
    <property type="entry name" value="NusB"/>
    <property type="match status" value="1"/>
</dbReference>
<feature type="binding site" evidence="6">
    <location>
        <position position="321"/>
    </location>
    <ligand>
        <name>S-adenosyl-L-methionine</name>
        <dbReference type="ChEBI" id="CHEBI:59789"/>
    </ligand>
</feature>
<dbReference type="InterPro" id="IPR049560">
    <property type="entry name" value="MeTrfase_RsmB-F_NOP2_cat"/>
</dbReference>
<dbReference type="PRINTS" id="PR02008">
    <property type="entry name" value="RCMTFAMILY"/>
</dbReference>
<dbReference type="InterPro" id="IPR001678">
    <property type="entry name" value="MeTrfase_RsmB-F_NOP2_dom"/>
</dbReference>
<dbReference type="AlphaFoldDB" id="A0A5J6MR44"/>
<name>A0A5J6MR44_9PROT</name>
<dbReference type="Pfam" id="PF01189">
    <property type="entry name" value="Methyltr_RsmB-F"/>
    <property type="match status" value="1"/>
</dbReference>
<dbReference type="FunFam" id="3.40.50.150:FF:000257">
    <property type="entry name" value="16S rRNA methyltransferase"/>
    <property type="match status" value="1"/>
</dbReference>
<evidence type="ECO:0000256" key="6">
    <source>
        <dbReference type="PROSITE-ProRule" id="PRU01023"/>
    </source>
</evidence>
<feature type="binding site" evidence="6">
    <location>
        <position position="295"/>
    </location>
    <ligand>
        <name>S-adenosyl-L-methionine</name>
        <dbReference type="ChEBI" id="CHEBI:59789"/>
    </ligand>
</feature>
<evidence type="ECO:0000313" key="10">
    <source>
        <dbReference type="Proteomes" id="UP000326202"/>
    </source>
</evidence>
<keyword evidence="5 6" id="KW-0694">RNA-binding</keyword>
<organism evidence="9 10">
    <name type="scientific">Hypericibacter terrae</name>
    <dbReference type="NCBI Taxonomy" id="2602015"/>
    <lineage>
        <taxon>Bacteria</taxon>
        <taxon>Pseudomonadati</taxon>
        <taxon>Pseudomonadota</taxon>
        <taxon>Alphaproteobacteria</taxon>
        <taxon>Rhodospirillales</taxon>
        <taxon>Dongiaceae</taxon>
        <taxon>Hypericibacter</taxon>
    </lineage>
</organism>
<dbReference type="SUPFAM" id="SSF48013">
    <property type="entry name" value="NusB-like"/>
    <property type="match status" value="1"/>
</dbReference>
<dbReference type="InterPro" id="IPR006027">
    <property type="entry name" value="NusB_RsmB_TIM44"/>
</dbReference>
<keyword evidence="2 6" id="KW-0489">Methyltransferase</keyword>
<dbReference type="Gene3D" id="1.10.940.10">
    <property type="entry name" value="NusB-like"/>
    <property type="match status" value="1"/>
</dbReference>
<evidence type="ECO:0000256" key="2">
    <source>
        <dbReference type="ARBA" id="ARBA00022603"/>
    </source>
</evidence>
<dbReference type="Gene3D" id="3.40.50.150">
    <property type="entry name" value="Vaccinia Virus protein VP39"/>
    <property type="match status" value="1"/>
</dbReference>
<protein>
    <submittedName>
        <fullName evidence="9">MFS transporter</fullName>
    </submittedName>
</protein>
<dbReference type="InterPro" id="IPR035926">
    <property type="entry name" value="NusB-like_sf"/>
</dbReference>
<dbReference type="KEGG" id="htq:FRZ44_53030"/>
<evidence type="ECO:0000256" key="7">
    <source>
        <dbReference type="SAM" id="MobiDB-lite"/>
    </source>
</evidence>
<dbReference type="PROSITE" id="PS01153">
    <property type="entry name" value="NOL1_NOP2_SUN"/>
    <property type="match status" value="1"/>
</dbReference>
<dbReference type="InterPro" id="IPR018314">
    <property type="entry name" value="RsmB/NOL1/NOP2-like_CS"/>
</dbReference>
<dbReference type="PANTHER" id="PTHR22807">
    <property type="entry name" value="NOP2 YEAST -RELATED NOL1/NOP2/FMU SUN DOMAIN-CONTAINING"/>
    <property type="match status" value="1"/>
</dbReference>
<gene>
    <name evidence="9" type="primary">sun</name>
    <name evidence="9" type="ORF">FRZ44_53030</name>
</gene>
<dbReference type="InterPro" id="IPR029063">
    <property type="entry name" value="SAM-dependent_MTases_sf"/>
</dbReference>